<dbReference type="AlphaFoldDB" id="A0A0J7XUU6"/>
<evidence type="ECO:0000313" key="10">
    <source>
        <dbReference type="Proteomes" id="UP000052268"/>
    </source>
</evidence>
<gene>
    <name evidence="9" type="ORF">V474_17430</name>
</gene>
<keyword evidence="10" id="KW-1185">Reference proteome</keyword>
<reference evidence="9 10" key="1">
    <citation type="journal article" date="2015" name="G3 (Bethesda)">
        <title>Insights into Ongoing Evolution of the Hexachlorocyclohexane Catabolic Pathway from Comparative Genomics of Ten Sphingomonadaceae Strains.</title>
        <authorList>
            <person name="Pearce S.L."/>
            <person name="Oakeshott J.G."/>
            <person name="Pandey G."/>
        </authorList>
    </citation>
    <scope>NUCLEOTIDE SEQUENCE [LARGE SCALE GENOMIC DNA]</scope>
    <source>
        <strain evidence="9 10">LL02</strain>
    </source>
</reference>
<comment type="caution">
    <text evidence="9">The sequence shown here is derived from an EMBL/GenBank/DDBJ whole genome shotgun (WGS) entry which is preliminary data.</text>
</comment>
<evidence type="ECO:0000259" key="8">
    <source>
        <dbReference type="Pfam" id="PF02897"/>
    </source>
</evidence>
<dbReference type="RefSeq" id="WP_059151592.1">
    <property type="nucleotide sequence ID" value="NZ_KQ130454.1"/>
</dbReference>
<proteinExistence type="inferred from homology"/>
<dbReference type="GO" id="GO:0005829">
    <property type="term" value="C:cytosol"/>
    <property type="evidence" value="ECO:0007669"/>
    <property type="project" value="TreeGrafter"/>
</dbReference>
<dbReference type="InterPro" id="IPR023302">
    <property type="entry name" value="Pept_S9A_N"/>
</dbReference>
<dbReference type="Proteomes" id="UP000052268">
    <property type="component" value="Unassembled WGS sequence"/>
</dbReference>
<dbReference type="FunFam" id="3.40.50.1820:FF:000005">
    <property type="entry name" value="Prolyl endopeptidase"/>
    <property type="match status" value="1"/>
</dbReference>
<evidence type="ECO:0000259" key="7">
    <source>
        <dbReference type="Pfam" id="PF00326"/>
    </source>
</evidence>
<dbReference type="EMBL" id="JACU01000005">
    <property type="protein sequence ID" value="KMS54853.1"/>
    <property type="molecule type" value="Genomic_DNA"/>
</dbReference>
<dbReference type="Gene3D" id="3.40.50.1820">
    <property type="entry name" value="alpha/beta hydrolase"/>
    <property type="match status" value="1"/>
</dbReference>
<dbReference type="PATRIC" id="fig|1114963.3.peg.2320"/>
<dbReference type="PANTHER" id="PTHR42881:SF2">
    <property type="entry name" value="PROLYL ENDOPEPTIDASE"/>
    <property type="match status" value="1"/>
</dbReference>
<dbReference type="GO" id="GO:0006508">
    <property type="term" value="P:proteolysis"/>
    <property type="evidence" value="ECO:0007669"/>
    <property type="project" value="UniProtKB-KW"/>
</dbReference>
<sequence length="730" mass="80322">MHGLRALIGGLLLCTGVPICAETMPEISYPQTRRDPVVETLFGEDIADPYRWLEADVRGAPEVADWVERENAVTEGYLAALAQRERFAKRIRSFMDYERFGLQVKAGGRYFYTRNSGLQNQAQLFVRKGLSGEPRLLLDPNAWAADGATALDAWEPSQKGNYLLYSVQDGGSDWRILRVLDVRTGEPLTDQVRWAKFTGLAWVGEEGFLYSRFPVPQEGAAFQGLNYEQAVYFHRLGTPQERDELVYGTPEHPQYGHVADVTQDGRLALITSHVGTDARYELRVIDLAHRKRDGWNAAALVTGFTDDWKLVEGAGRRLWYVTNRNAPRYRLVSIDLDAAKPEWTQVVAEREDILERAGIVGDQLVLNYMRDAASHAEILALDGSAGRTLSLNGIGTASGFRGRPGDPETFYAFTSFNCPASIYRMDLATGVTAPFAQPKMCYDPGAYVVEQRFFTSKDGTRVPMFVVRSRAVAKAKLPVPTLLYGYGGFDVSLTPGFSSARMAWLEAGGAFALANLRGGGEYGREWHDGGRGANKQNVFDDFIAAGEYLVKEGIAKKDALAIQGGSNGGLLVGAVVNQRSDLFAAAVAQVGVMDMLRFDRFTAGRYWVDDYGHPDREADFKVLRAYSPYHNIREGQAYPAILVTTADTDDRVVPGHSFKYAAALQHADLGDKPRLIRIETRAGHGSGKPTDKAIEEGADILAFVAQWTGLRLPPEATIAHAGTEEGGNAP</sequence>
<dbReference type="InterPro" id="IPR001375">
    <property type="entry name" value="Peptidase_S9_cat"/>
</dbReference>
<dbReference type="GO" id="GO:0004252">
    <property type="term" value="F:serine-type endopeptidase activity"/>
    <property type="evidence" value="ECO:0007669"/>
    <property type="project" value="UniProtKB-EC"/>
</dbReference>
<evidence type="ECO:0000256" key="1">
    <source>
        <dbReference type="ARBA" id="ARBA00001070"/>
    </source>
</evidence>
<dbReference type="Pfam" id="PF02897">
    <property type="entry name" value="Peptidase_S9_N"/>
    <property type="match status" value="1"/>
</dbReference>
<dbReference type="InterPro" id="IPR002471">
    <property type="entry name" value="Pept_S9_AS"/>
</dbReference>
<dbReference type="GO" id="GO:0070012">
    <property type="term" value="F:oligopeptidase activity"/>
    <property type="evidence" value="ECO:0007669"/>
    <property type="project" value="TreeGrafter"/>
</dbReference>
<dbReference type="InterPro" id="IPR029058">
    <property type="entry name" value="AB_hydrolase_fold"/>
</dbReference>
<feature type="domain" description="Peptidase S9A N-terminal" evidence="8">
    <location>
        <begin position="30"/>
        <end position="436"/>
    </location>
</feature>
<dbReference type="PROSITE" id="PS00708">
    <property type="entry name" value="PRO_ENDOPEP_SER"/>
    <property type="match status" value="1"/>
</dbReference>
<dbReference type="InterPro" id="IPR051167">
    <property type="entry name" value="Prolyl_oligopep/macrocyclase"/>
</dbReference>
<comment type="catalytic activity">
    <reaction evidence="1">
        <text>Hydrolysis of Pro-|-Xaa &gt;&gt; Ala-|-Xaa in oligopeptides.</text>
        <dbReference type="EC" id="3.4.21.26"/>
    </reaction>
</comment>
<dbReference type="SUPFAM" id="SSF50993">
    <property type="entry name" value="Peptidase/esterase 'gauge' domain"/>
    <property type="match status" value="1"/>
</dbReference>
<organism evidence="9 10">
    <name type="scientific">Novosphingobium barchaimii LL02</name>
    <dbReference type="NCBI Taxonomy" id="1114963"/>
    <lineage>
        <taxon>Bacteria</taxon>
        <taxon>Pseudomonadati</taxon>
        <taxon>Pseudomonadota</taxon>
        <taxon>Alphaproteobacteria</taxon>
        <taxon>Sphingomonadales</taxon>
        <taxon>Sphingomonadaceae</taxon>
        <taxon>Novosphingobium</taxon>
    </lineage>
</organism>
<dbReference type="EC" id="3.4.21.26" evidence="3"/>
<dbReference type="SUPFAM" id="SSF53474">
    <property type="entry name" value="alpha/beta-Hydrolases"/>
    <property type="match status" value="1"/>
</dbReference>
<dbReference type="OrthoDB" id="9801421at2"/>
<evidence type="ECO:0000256" key="5">
    <source>
        <dbReference type="ARBA" id="ARBA00022801"/>
    </source>
</evidence>
<dbReference type="Pfam" id="PF00326">
    <property type="entry name" value="Peptidase_S9"/>
    <property type="match status" value="1"/>
</dbReference>
<protein>
    <recommendedName>
        <fullName evidence="3">prolyl oligopeptidase</fullName>
        <ecNumber evidence="3">3.4.21.26</ecNumber>
    </recommendedName>
</protein>
<dbReference type="Gene3D" id="2.130.10.120">
    <property type="entry name" value="Prolyl oligopeptidase, N-terminal domain"/>
    <property type="match status" value="1"/>
</dbReference>
<feature type="domain" description="Peptidase S9 prolyl oligopeptidase catalytic" evidence="7">
    <location>
        <begin position="497"/>
        <end position="709"/>
    </location>
</feature>
<name>A0A0J7XUU6_9SPHN</name>
<comment type="similarity">
    <text evidence="2">Belongs to the peptidase S9A family.</text>
</comment>
<keyword evidence="6" id="KW-0720">Serine protease</keyword>
<evidence type="ECO:0000256" key="4">
    <source>
        <dbReference type="ARBA" id="ARBA00022670"/>
    </source>
</evidence>
<evidence type="ECO:0000313" key="9">
    <source>
        <dbReference type="EMBL" id="KMS54853.1"/>
    </source>
</evidence>
<keyword evidence="4" id="KW-0645">Protease</keyword>
<dbReference type="PANTHER" id="PTHR42881">
    <property type="entry name" value="PROLYL ENDOPEPTIDASE"/>
    <property type="match status" value="1"/>
</dbReference>
<evidence type="ECO:0000256" key="6">
    <source>
        <dbReference type="ARBA" id="ARBA00022825"/>
    </source>
</evidence>
<evidence type="ECO:0000256" key="2">
    <source>
        <dbReference type="ARBA" id="ARBA00005228"/>
    </source>
</evidence>
<dbReference type="PRINTS" id="PR00862">
    <property type="entry name" value="PROLIGOPTASE"/>
</dbReference>
<keyword evidence="5" id="KW-0378">Hydrolase</keyword>
<evidence type="ECO:0000256" key="3">
    <source>
        <dbReference type="ARBA" id="ARBA00011897"/>
    </source>
</evidence>
<dbReference type="InterPro" id="IPR002470">
    <property type="entry name" value="Peptidase_S9A"/>
</dbReference>
<accession>A0A0J7XUU6</accession>